<sequence length="119" mass="13109">MRIDPSTIRTNPDFDGTISTTSTQPNPEIMPAVAEAAQKAVEAEMPGATIKQIELTSSVEFKNDNGDTEMALPTSERALYNFFNHIYADLHVETRSGQKEVLKGAFSLDQARFMMGVEP</sequence>
<reference evidence="2" key="1">
    <citation type="submission" date="2018-05" db="EMBL/GenBank/DDBJ databases">
        <authorList>
            <person name="Lanie J.A."/>
            <person name="Ng W.-L."/>
            <person name="Kazmierczak K.M."/>
            <person name="Andrzejewski T.M."/>
            <person name="Davidsen T.M."/>
            <person name="Wayne K.J."/>
            <person name="Tettelin H."/>
            <person name="Glass J.I."/>
            <person name="Rusch D."/>
            <person name="Podicherti R."/>
            <person name="Tsui H.-C.T."/>
            <person name="Winkler M.E."/>
        </authorList>
    </citation>
    <scope>NUCLEOTIDE SEQUENCE</scope>
</reference>
<dbReference type="EMBL" id="UINC01149232">
    <property type="protein sequence ID" value="SVD41574.1"/>
    <property type="molecule type" value="Genomic_DNA"/>
</dbReference>
<gene>
    <name evidence="2" type="ORF">METZ01_LOCUS394428</name>
</gene>
<dbReference type="AlphaFoldDB" id="A0A382V518"/>
<feature type="compositionally biased region" description="Polar residues" evidence="1">
    <location>
        <begin position="17"/>
        <end position="26"/>
    </location>
</feature>
<accession>A0A382V518</accession>
<organism evidence="2">
    <name type="scientific">marine metagenome</name>
    <dbReference type="NCBI Taxonomy" id="408172"/>
    <lineage>
        <taxon>unclassified sequences</taxon>
        <taxon>metagenomes</taxon>
        <taxon>ecological metagenomes</taxon>
    </lineage>
</organism>
<evidence type="ECO:0000313" key="2">
    <source>
        <dbReference type="EMBL" id="SVD41574.1"/>
    </source>
</evidence>
<evidence type="ECO:0000256" key="1">
    <source>
        <dbReference type="SAM" id="MobiDB-lite"/>
    </source>
</evidence>
<feature type="region of interest" description="Disordered" evidence="1">
    <location>
        <begin position="1"/>
        <end position="29"/>
    </location>
</feature>
<name>A0A382V518_9ZZZZ</name>
<proteinExistence type="predicted"/>
<protein>
    <submittedName>
        <fullName evidence="2">Uncharacterized protein</fullName>
    </submittedName>
</protein>